<feature type="compositionally biased region" description="Basic and acidic residues" evidence="7">
    <location>
        <begin position="694"/>
        <end position="703"/>
    </location>
</feature>
<evidence type="ECO:0000313" key="10">
    <source>
        <dbReference type="Proteomes" id="UP001153555"/>
    </source>
</evidence>
<dbReference type="PROSITE" id="PS51698">
    <property type="entry name" value="U_BOX"/>
    <property type="match status" value="1"/>
</dbReference>
<dbReference type="InterPro" id="IPR013083">
    <property type="entry name" value="Znf_RING/FYVE/PHD"/>
</dbReference>
<dbReference type="PANTHER" id="PTHR23315:SF284">
    <property type="entry name" value="U-BOX DOMAIN-CONTAINING PROTEIN 7"/>
    <property type="match status" value="1"/>
</dbReference>
<dbReference type="InterPro" id="IPR003613">
    <property type="entry name" value="Ubox_domain"/>
</dbReference>
<dbReference type="FunFam" id="3.30.40.10:FF:000114">
    <property type="entry name" value="RING-type E3 ubiquitin transferase"/>
    <property type="match status" value="1"/>
</dbReference>
<comment type="catalytic activity">
    <reaction evidence="1">
        <text>S-ubiquitinyl-[E2 ubiquitin-conjugating enzyme]-L-cysteine + [acceptor protein]-L-lysine = [E2 ubiquitin-conjugating enzyme]-L-cysteine + N(6)-ubiquitinyl-[acceptor protein]-L-lysine.</text>
        <dbReference type="EC" id="2.3.2.27"/>
    </reaction>
</comment>
<dbReference type="EC" id="2.3.2.27" evidence="3"/>
<name>A0A9N7NLG3_STRHE</name>
<dbReference type="SUPFAM" id="SSF57850">
    <property type="entry name" value="RING/U-box"/>
    <property type="match status" value="1"/>
</dbReference>
<dbReference type="InterPro" id="IPR000225">
    <property type="entry name" value="Armadillo"/>
</dbReference>
<dbReference type="Proteomes" id="UP001153555">
    <property type="component" value="Unassembled WGS sequence"/>
</dbReference>
<keyword evidence="5" id="KW-0677">Repeat</keyword>
<dbReference type="InterPro" id="IPR058678">
    <property type="entry name" value="ARM_PUB"/>
</dbReference>
<evidence type="ECO:0000256" key="4">
    <source>
        <dbReference type="ARBA" id="ARBA00022679"/>
    </source>
</evidence>
<evidence type="ECO:0000313" key="9">
    <source>
        <dbReference type="EMBL" id="CAA0832668.1"/>
    </source>
</evidence>
<dbReference type="GO" id="GO:0016567">
    <property type="term" value="P:protein ubiquitination"/>
    <property type="evidence" value="ECO:0007669"/>
    <property type="project" value="InterPro"/>
</dbReference>
<dbReference type="CDD" id="cd16664">
    <property type="entry name" value="RING-Ubox_PUB"/>
    <property type="match status" value="1"/>
</dbReference>
<proteinExistence type="predicted"/>
<evidence type="ECO:0000256" key="1">
    <source>
        <dbReference type="ARBA" id="ARBA00000900"/>
    </source>
</evidence>
<dbReference type="SMART" id="SM00185">
    <property type="entry name" value="ARM"/>
    <property type="match status" value="4"/>
</dbReference>
<accession>A0A9N7NLG3</accession>
<dbReference type="InterPro" id="IPR045210">
    <property type="entry name" value="RING-Ubox_PUB"/>
</dbReference>
<organism evidence="9 10">
    <name type="scientific">Striga hermonthica</name>
    <name type="common">Purple witchweed</name>
    <name type="synonym">Buchnera hermonthica</name>
    <dbReference type="NCBI Taxonomy" id="68872"/>
    <lineage>
        <taxon>Eukaryota</taxon>
        <taxon>Viridiplantae</taxon>
        <taxon>Streptophyta</taxon>
        <taxon>Embryophyta</taxon>
        <taxon>Tracheophyta</taxon>
        <taxon>Spermatophyta</taxon>
        <taxon>Magnoliopsida</taxon>
        <taxon>eudicotyledons</taxon>
        <taxon>Gunneridae</taxon>
        <taxon>Pentapetalae</taxon>
        <taxon>asterids</taxon>
        <taxon>lamiids</taxon>
        <taxon>Lamiales</taxon>
        <taxon>Orobanchaceae</taxon>
        <taxon>Buchnereae</taxon>
        <taxon>Striga</taxon>
    </lineage>
</organism>
<dbReference type="Pfam" id="PF04564">
    <property type="entry name" value="U-box"/>
    <property type="match status" value="1"/>
</dbReference>
<dbReference type="Pfam" id="PF25598">
    <property type="entry name" value="ARM_PUB"/>
    <property type="match status" value="1"/>
</dbReference>
<dbReference type="AlphaFoldDB" id="A0A9N7NLG3"/>
<dbReference type="InterPro" id="IPR011989">
    <property type="entry name" value="ARM-like"/>
</dbReference>
<sequence length="719" mass="79523">MDSSEVEDNLLSIGEPKLHGDMCKSLYDVYVKVLGVFPDLEAARPRSTSGIQALCALHIALEKTKNILQHCAECSKLYLAITGDSVVLKFEKARCALEDGLRRVEDIVPQAIGVQIAEILVELGCIEFTLDPAEKQIGDEIIALLQQGSNFSTGSNDNNELESFHQAACKLGITSSRAALRERRALKKLVDRARAEEDKRKESIVAYLLHLIKKYSKLFRSEISDDNDSQGSTPCSPLQGNGSCPFFDRQLSKLSSFNFKPNLRRSEQMPIPPEELRCPISLQLMYDPVIIASGQTYERVCIEKWFDDGHGTCPKTQQKLPHLSLTPNYCVKGLVAGWCEQNGVPVPEGPPESLDLNYWRLVLSESYSADSKSLEYEGVPLNKSGNIKVDEEEGSIVSHQAEDENCEARVFEKYKGFLRVLEEEDDDLLRKCKVVEKLRHLLKDDEEARIYVGANGFLEALLRFLEHAISAGNQTAQETGTMALFNLAVNNNRNKESMLALGVLPLLHKMSSNLDSAGAATALYLNLSCLEEAKAIIGNSVAVPFLISVLRNENEKQCKLDALHTLYNISSEPANIPHLLSAGIIDALQAVIGHPWTEKCIAILIYLASSKNARDEIRAVPSLISALATILDVGEAVEQEQTAACLLILCSLDDKCSEMVLQEGVIPSLVSISVNGTVRGKHKAQKLLMLFREQRQKQRERDPSPTQPVSQRPLSKTVS</sequence>
<dbReference type="PANTHER" id="PTHR23315">
    <property type="entry name" value="U BOX DOMAIN-CONTAINING"/>
    <property type="match status" value="1"/>
</dbReference>
<dbReference type="Gene3D" id="3.30.40.10">
    <property type="entry name" value="Zinc/RING finger domain, C3HC4 (zinc finger)"/>
    <property type="match status" value="1"/>
</dbReference>
<protein>
    <recommendedName>
        <fullName evidence="3">RING-type E3 ubiquitin transferase</fullName>
        <ecNumber evidence="3">2.3.2.27</ecNumber>
    </recommendedName>
</protein>
<evidence type="ECO:0000256" key="7">
    <source>
        <dbReference type="SAM" id="MobiDB-lite"/>
    </source>
</evidence>
<keyword evidence="4" id="KW-0808">Transferase</keyword>
<dbReference type="SMART" id="SM00504">
    <property type="entry name" value="Ubox"/>
    <property type="match status" value="1"/>
</dbReference>
<comment type="pathway">
    <text evidence="2">Protein modification; protein ubiquitination.</text>
</comment>
<comment type="caution">
    <text evidence="9">The sequence shown here is derived from an EMBL/GenBank/DDBJ whole genome shotgun (WGS) entry which is preliminary data.</text>
</comment>
<feature type="domain" description="U-box" evidence="8">
    <location>
        <begin position="271"/>
        <end position="345"/>
    </location>
</feature>
<dbReference type="EMBL" id="CACSLK010027837">
    <property type="protein sequence ID" value="CAA0832668.1"/>
    <property type="molecule type" value="Genomic_DNA"/>
</dbReference>
<dbReference type="InterPro" id="IPR016024">
    <property type="entry name" value="ARM-type_fold"/>
</dbReference>
<feature type="region of interest" description="Disordered" evidence="7">
    <location>
        <begin position="694"/>
        <end position="719"/>
    </location>
</feature>
<dbReference type="Gene3D" id="1.25.10.10">
    <property type="entry name" value="Leucine-rich Repeat Variant"/>
    <property type="match status" value="2"/>
</dbReference>
<reference evidence="9" key="1">
    <citation type="submission" date="2019-12" db="EMBL/GenBank/DDBJ databases">
        <authorList>
            <person name="Scholes J."/>
        </authorList>
    </citation>
    <scope>NUCLEOTIDE SEQUENCE</scope>
</reference>
<evidence type="ECO:0000256" key="2">
    <source>
        <dbReference type="ARBA" id="ARBA00004906"/>
    </source>
</evidence>
<dbReference type="SUPFAM" id="SSF48371">
    <property type="entry name" value="ARM repeat"/>
    <property type="match status" value="1"/>
</dbReference>
<feature type="non-terminal residue" evidence="9">
    <location>
        <position position="719"/>
    </location>
</feature>
<feature type="compositionally biased region" description="Polar residues" evidence="7">
    <location>
        <begin position="707"/>
        <end position="719"/>
    </location>
</feature>
<gene>
    <name evidence="9" type="ORF">SHERM_27942</name>
</gene>
<keyword evidence="6" id="KW-0833">Ubl conjugation pathway</keyword>
<evidence type="ECO:0000259" key="8">
    <source>
        <dbReference type="PROSITE" id="PS51698"/>
    </source>
</evidence>
<evidence type="ECO:0000256" key="6">
    <source>
        <dbReference type="ARBA" id="ARBA00022786"/>
    </source>
</evidence>
<dbReference type="GO" id="GO:0061630">
    <property type="term" value="F:ubiquitin protein ligase activity"/>
    <property type="evidence" value="ECO:0007669"/>
    <property type="project" value="UniProtKB-EC"/>
</dbReference>
<dbReference type="OrthoDB" id="6105938at2759"/>
<evidence type="ECO:0000256" key="3">
    <source>
        <dbReference type="ARBA" id="ARBA00012483"/>
    </source>
</evidence>
<keyword evidence="10" id="KW-1185">Reference proteome</keyword>
<evidence type="ECO:0000256" key="5">
    <source>
        <dbReference type="ARBA" id="ARBA00022737"/>
    </source>
</evidence>